<gene>
    <name evidence="1" type="ORF">FHS90_002401</name>
</gene>
<sequence>MLAFSFLSSCTVTDRRLQGSLAQTATGLPATGRKTISFRQDFRLGKFTVEDVRLGWTSTGGFGAGPFEARQICQKYGFVLRDSAGIASRVTCGAGVSAKEIKLGKILSLGLGGEDSRELFVSNIPSRETGNWRLITQDPGQVVLFKGFYSAFTKGNTEIRVEPVHEYESKFRGAAQEILGFAFRDGIELVAAVQLTGKGKVWLKKGLAADERRVLGGAASVPQTG</sequence>
<comment type="caution">
    <text evidence="1">The sequence shown here is derived from an EMBL/GenBank/DDBJ whole genome shotgun (WGS) entry which is preliminary data.</text>
</comment>
<dbReference type="RefSeq" id="WP_182513138.1">
    <property type="nucleotide sequence ID" value="NZ_JACJIQ010000008.1"/>
</dbReference>
<name>A0A839GIZ6_9BACT</name>
<protein>
    <submittedName>
        <fullName evidence="1">Uncharacterized protein</fullName>
    </submittedName>
</protein>
<evidence type="ECO:0000313" key="2">
    <source>
        <dbReference type="Proteomes" id="UP000563094"/>
    </source>
</evidence>
<dbReference type="Proteomes" id="UP000563094">
    <property type="component" value="Unassembled WGS sequence"/>
</dbReference>
<evidence type="ECO:0000313" key="1">
    <source>
        <dbReference type="EMBL" id="MBA9077683.1"/>
    </source>
</evidence>
<accession>A0A839GIZ6</accession>
<proteinExistence type="predicted"/>
<reference evidence="1 2" key="1">
    <citation type="submission" date="2020-08" db="EMBL/GenBank/DDBJ databases">
        <title>Genomic Encyclopedia of Type Strains, Phase IV (KMG-IV): sequencing the most valuable type-strain genomes for metagenomic binning, comparative biology and taxonomic classification.</title>
        <authorList>
            <person name="Goeker M."/>
        </authorList>
    </citation>
    <scope>NUCLEOTIDE SEQUENCE [LARGE SCALE GENOMIC DNA]</scope>
    <source>
        <strain evidence="1 2">DSM 29854</strain>
    </source>
</reference>
<keyword evidence="2" id="KW-1185">Reference proteome</keyword>
<dbReference type="AlphaFoldDB" id="A0A839GIZ6"/>
<organism evidence="1 2">
    <name type="scientific">Rufibacter quisquiliarum</name>
    <dbReference type="NCBI Taxonomy" id="1549639"/>
    <lineage>
        <taxon>Bacteria</taxon>
        <taxon>Pseudomonadati</taxon>
        <taxon>Bacteroidota</taxon>
        <taxon>Cytophagia</taxon>
        <taxon>Cytophagales</taxon>
        <taxon>Hymenobacteraceae</taxon>
        <taxon>Rufibacter</taxon>
    </lineage>
</organism>
<dbReference type="EMBL" id="JACJIQ010000008">
    <property type="protein sequence ID" value="MBA9077683.1"/>
    <property type="molecule type" value="Genomic_DNA"/>
</dbReference>